<dbReference type="KEGG" id="msv:Mesil_0040"/>
<evidence type="ECO:0000313" key="5">
    <source>
        <dbReference type="EMBL" id="ADH61988.1"/>
    </source>
</evidence>
<feature type="domain" description="HTH lacI-type" evidence="4">
    <location>
        <begin position="2"/>
        <end position="56"/>
    </location>
</feature>
<dbReference type="SMART" id="SM00354">
    <property type="entry name" value="HTH_LACI"/>
    <property type="match status" value="1"/>
</dbReference>
<evidence type="ECO:0000256" key="3">
    <source>
        <dbReference type="ARBA" id="ARBA00023163"/>
    </source>
</evidence>
<keyword evidence="6" id="KW-1185">Reference proteome</keyword>
<dbReference type="RefSeq" id="WP_013156596.1">
    <property type="nucleotide sequence ID" value="NC_014212.1"/>
</dbReference>
<dbReference type="CDD" id="cd06267">
    <property type="entry name" value="PBP1_LacI_sugar_binding-like"/>
    <property type="match status" value="1"/>
</dbReference>
<dbReference type="OrthoDB" id="308642at2"/>
<evidence type="ECO:0000256" key="2">
    <source>
        <dbReference type="ARBA" id="ARBA00023125"/>
    </source>
</evidence>
<dbReference type="PRINTS" id="PR00036">
    <property type="entry name" value="HTHLACI"/>
</dbReference>
<dbReference type="Proteomes" id="UP000001916">
    <property type="component" value="Chromosome"/>
</dbReference>
<proteinExistence type="predicted"/>
<dbReference type="SUPFAM" id="SSF47413">
    <property type="entry name" value="lambda repressor-like DNA-binding domains"/>
    <property type="match status" value="1"/>
</dbReference>
<sequence length="330" mass="36208">MATIKDVAKLAGVSIATVSNVLNGGRYVSPELRSAVLQAVRTLGYVPNGVAQSLRSRKTQTLGLIVPDITNPFFSGLVQALERSARDRGYQMLLCNSEENAELEFDLALALASRQVDGLIVIPTQDSPEYLRKLKADGLPVVLLDRIGGEDDLDRVGVDNFQAARVGTEFLIRQGHREILLLVSTLELSNIRDRAEGYRQALAAAGIPQDPQWVIECGKDAPSLEAVLEAIQHHRPTAIFASTNRLSLLAIQAIRRLKLGFPEEISLLGFDDFEWSTLLEPYLSAVVQPIEALGFQAAQILLDRLKGDTSPPKRVLLPCDLAVRQSVQRR</sequence>
<evidence type="ECO:0000313" key="6">
    <source>
        <dbReference type="Proteomes" id="UP000001916"/>
    </source>
</evidence>
<dbReference type="AlphaFoldDB" id="D7BG67"/>
<dbReference type="PROSITE" id="PS00356">
    <property type="entry name" value="HTH_LACI_1"/>
    <property type="match status" value="1"/>
</dbReference>
<dbReference type="InterPro" id="IPR028082">
    <property type="entry name" value="Peripla_BP_I"/>
</dbReference>
<dbReference type="EMBL" id="CP002042">
    <property type="protein sequence ID" value="ADH61988.1"/>
    <property type="molecule type" value="Genomic_DNA"/>
</dbReference>
<dbReference type="STRING" id="526227.Mesil_0040"/>
<dbReference type="InterPro" id="IPR001761">
    <property type="entry name" value="Peripla_BP/Lac1_sug-bd_dom"/>
</dbReference>
<gene>
    <name evidence="5" type="ordered locus">Mesil_0040</name>
</gene>
<protein>
    <submittedName>
        <fullName evidence="5">Transcriptional regulator, LacI family</fullName>
    </submittedName>
</protein>
<dbReference type="PANTHER" id="PTHR30146:SF109">
    <property type="entry name" value="HTH-TYPE TRANSCRIPTIONAL REGULATOR GALS"/>
    <property type="match status" value="1"/>
</dbReference>
<dbReference type="HOGENOM" id="CLU_037628_6_1_0"/>
<dbReference type="PROSITE" id="PS50932">
    <property type="entry name" value="HTH_LACI_2"/>
    <property type="match status" value="1"/>
</dbReference>
<keyword evidence="3" id="KW-0804">Transcription</keyword>
<evidence type="ECO:0000259" key="4">
    <source>
        <dbReference type="PROSITE" id="PS50932"/>
    </source>
</evidence>
<dbReference type="GO" id="GO:0000976">
    <property type="term" value="F:transcription cis-regulatory region binding"/>
    <property type="evidence" value="ECO:0007669"/>
    <property type="project" value="TreeGrafter"/>
</dbReference>
<organism evidence="5 6">
    <name type="scientific">Allomeiothermus silvanus (strain ATCC 700542 / DSM 9946 / NBRC 106475 / NCIMB 13440 / VI-R2)</name>
    <name type="common">Thermus silvanus</name>
    <dbReference type="NCBI Taxonomy" id="526227"/>
    <lineage>
        <taxon>Bacteria</taxon>
        <taxon>Thermotogati</taxon>
        <taxon>Deinococcota</taxon>
        <taxon>Deinococci</taxon>
        <taxon>Thermales</taxon>
        <taxon>Thermaceae</taxon>
        <taxon>Allomeiothermus</taxon>
    </lineage>
</organism>
<dbReference type="CDD" id="cd01392">
    <property type="entry name" value="HTH_LacI"/>
    <property type="match status" value="1"/>
</dbReference>
<keyword evidence="2" id="KW-0238">DNA-binding</keyword>
<dbReference type="Gene3D" id="3.40.50.2300">
    <property type="match status" value="2"/>
</dbReference>
<dbReference type="GO" id="GO:0003700">
    <property type="term" value="F:DNA-binding transcription factor activity"/>
    <property type="evidence" value="ECO:0007669"/>
    <property type="project" value="TreeGrafter"/>
</dbReference>
<dbReference type="eggNOG" id="COG1609">
    <property type="taxonomic scope" value="Bacteria"/>
</dbReference>
<dbReference type="InterPro" id="IPR010982">
    <property type="entry name" value="Lambda_DNA-bd_dom_sf"/>
</dbReference>
<dbReference type="PANTHER" id="PTHR30146">
    <property type="entry name" value="LACI-RELATED TRANSCRIPTIONAL REPRESSOR"/>
    <property type="match status" value="1"/>
</dbReference>
<keyword evidence="1" id="KW-0805">Transcription regulation</keyword>
<dbReference type="Pfam" id="PF00356">
    <property type="entry name" value="LacI"/>
    <property type="match status" value="1"/>
</dbReference>
<dbReference type="SUPFAM" id="SSF53822">
    <property type="entry name" value="Periplasmic binding protein-like I"/>
    <property type="match status" value="1"/>
</dbReference>
<dbReference type="InterPro" id="IPR000843">
    <property type="entry name" value="HTH_LacI"/>
</dbReference>
<evidence type="ECO:0000256" key="1">
    <source>
        <dbReference type="ARBA" id="ARBA00023015"/>
    </source>
</evidence>
<dbReference type="Gene3D" id="1.10.260.40">
    <property type="entry name" value="lambda repressor-like DNA-binding domains"/>
    <property type="match status" value="1"/>
</dbReference>
<reference evidence="5 6" key="1">
    <citation type="journal article" date="2010" name="Stand. Genomic Sci.">
        <title>Complete genome sequence of Meiothermus silvanus type strain (VI-R2).</title>
        <authorList>
            <person name="Sikorski J."/>
            <person name="Tindall B.J."/>
            <person name="Lowry S."/>
            <person name="Lucas S."/>
            <person name="Nolan M."/>
            <person name="Copeland A."/>
            <person name="Glavina Del Rio T."/>
            <person name="Tice H."/>
            <person name="Cheng J.F."/>
            <person name="Han C."/>
            <person name="Pitluck S."/>
            <person name="Liolios K."/>
            <person name="Ivanova N."/>
            <person name="Mavromatis K."/>
            <person name="Mikhailova N."/>
            <person name="Pati A."/>
            <person name="Goodwin L."/>
            <person name="Chen A."/>
            <person name="Palaniappan K."/>
            <person name="Land M."/>
            <person name="Hauser L."/>
            <person name="Chang Y.J."/>
            <person name="Jeffries C.D."/>
            <person name="Rohde M."/>
            <person name="Goker M."/>
            <person name="Woyke T."/>
            <person name="Bristow J."/>
            <person name="Eisen J.A."/>
            <person name="Markowitz V."/>
            <person name="Hugenholtz P."/>
            <person name="Kyrpides N.C."/>
            <person name="Klenk H.P."/>
            <person name="Lapidus A."/>
        </authorList>
    </citation>
    <scope>NUCLEOTIDE SEQUENCE [LARGE SCALE GENOMIC DNA]</scope>
    <source>
        <strain evidence="6">ATCC 700542 / DSM 9946 / VI-R2</strain>
    </source>
</reference>
<dbReference type="Pfam" id="PF00532">
    <property type="entry name" value="Peripla_BP_1"/>
    <property type="match status" value="1"/>
</dbReference>
<name>D7BG67_ALLS1</name>
<accession>D7BG67</accession>